<gene>
    <name evidence="5" type="ORF">HGG76_28035</name>
</gene>
<evidence type="ECO:0000313" key="6">
    <source>
        <dbReference type="Proteomes" id="UP000558475"/>
    </source>
</evidence>
<protein>
    <submittedName>
        <fullName evidence="5">MobA/MobL family protein</fullName>
    </submittedName>
</protein>
<dbReference type="Pfam" id="PF03389">
    <property type="entry name" value="MobA_MobL"/>
    <property type="match status" value="1"/>
</dbReference>
<sequence>MWSKNVRAVDENGEPKFSKNGHALYRQFAGDKELIPALREAWADVQNHHLASHGFDIRVDHRSYSEQELRSNQPCTAGLPPRGWTGKG</sequence>
<proteinExistence type="inferred from homology"/>
<comment type="caution">
    <text evidence="5">The sequence shown here is derived from an EMBL/GenBank/DDBJ whole genome shotgun (WGS) entry which is preliminary data.</text>
</comment>
<evidence type="ECO:0000259" key="4">
    <source>
        <dbReference type="Pfam" id="PF03389"/>
    </source>
</evidence>
<comment type="similarity">
    <text evidence="1">Belongs to the MobA/MobL family.</text>
</comment>
<feature type="region of interest" description="Disordered" evidence="3">
    <location>
        <begin position="68"/>
        <end position="88"/>
    </location>
</feature>
<evidence type="ECO:0000256" key="2">
    <source>
        <dbReference type="ARBA" id="ARBA00022971"/>
    </source>
</evidence>
<dbReference type="Gene3D" id="3.30.930.30">
    <property type="match status" value="1"/>
</dbReference>
<name>A0A7X6FT31_9HYPH</name>
<dbReference type="InterPro" id="IPR005053">
    <property type="entry name" value="MobA_MobL"/>
</dbReference>
<feature type="domain" description="MobA/MobL protein" evidence="4">
    <location>
        <begin position="2"/>
        <end position="71"/>
    </location>
</feature>
<accession>A0A7X6FT31</accession>
<dbReference type="EMBL" id="JAAXZB010000006">
    <property type="protein sequence ID" value="NKW11426.1"/>
    <property type="molecule type" value="Genomic_DNA"/>
</dbReference>
<evidence type="ECO:0000313" key="5">
    <source>
        <dbReference type="EMBL" id="NKW11426.1"/>
    </source>
</evidence>
<reference evidence="5 6" key="1">
    <citation type="submission" date="2020-04" db="EMBL/GenBank/DDBJ databases">
        <title>Whole genome sequencing of clinical and environmental type strains of Ochrobactrum.</title>
        <authorList>
            <person name="Dharne M."/>
        </authorList>
    </citation>
    <scope>NUCLEOTIDE SEQUENCE [LARGE SCALE GENOMIC DNA]</scope>
    <source>
        <strain evidence="5 6">DSM 13340</strain>
    </source>
</reference>
<organism evidence="5 6">
    <name type="scientific">Brucella tritici</name>
    <dbReference type="NCBI Taxonomy" id="94626"/>
    <lineage>
        <taxon>Bacteria</taxon>
        <taxon>Pseudomonadati</taxon>
        <taxon>Pseudomonadota</taxon>
        <taxon>Alphaproteobacteria</taxon>
        <taxon>Hyphomicrobiales</taxon>
        <taxon>Brucellaceae</taxon>
        <taxon>Brucella/Ochrobactrum group</taxon>
        <taxon>Brucella</taxon>
    </lineage>
</organism>
<evidence type="ECO:0000256" key="1">
    <source>
        <dbReference type="ARBA" id="ARBA00010873"/>
    </source>
</evidence>
<dbReference type="Proteomes" id="UP000558475">
    <property type="component" value="Unassembled WGS sequence"/>
</dbReference>
<dbReference type="AlphaFoldDB" id="A0A7X6FT31"/>
<evidence type="ECO:0000256" key="3">
    <source>
        <dbReference type="SAM" id="MobiDB-lite"/>
    </source>
</evidence>
<keyword evidence="2" id="KW-0184">Conjugation</keyword>